<gene>
    <name evidence="1" type="ORF">SAMN06265220_101363</name>
</gene>
<dbReference type="OrthoDB" id="1376871at2"/>
<evidence type="ECO:0000313" key="2">
    <source>
        <dbReference type="Proteomes" id="UP000319267"/>
    </source>
</evidence>
<name>A0A521AR69_9FLAO</name>
<dbReference type="AlphaFoldDB" id="A0A521AR69"/>
<evidence type="ECO:0000313" key="1">
    <source>
        <dbReference type="EMBL" id="SMO37271.1"/>
    </source>
</evidence>
<protein>
    <submittedName>
        <fullName evidence="1">Uncharacterized protein</fullName>
    </submittedName>
</protein>
<dbReference type="EMBL" id="FXTQ01000001">
    <property type="protein sequence ID" value="SMO37271.1"/>
    <property type="molecule type" value="Genomic_DNA"/>
</dbReference>
<accession>A0A521AR69</accession>
<dbReference type="Gene3D" id="1.25.40.10">
    <property type="entry name" value="Tetratricopeptide repeat domain"/>
    <property type="match status" value="1"/>
</dbReference>
<reference evidence="1 2" key="1">
    <citation type="submission" date="2017-05" db="EMBL/GenBank/DDBJ databases">
        <authorList>
            <person name="Varghese N."/>
            <person name="Submissions S."/>
        </authorList>
    </citation>
    <scope>NUCLEOTIDE SEQUENCE [LARGE SCALE GENOMIC DNA]</scope>
    <source>
        <strain evidence="1 2">DSM 29982</strain>
    </source>
</reference>
<organism evidence="1 2">
    <name type="scientific">Flavobacterium nitrogenifigens</name>
    <dbReference type="NCBI Taxonomy" id="1617283"/>
    <lineage>
        <taxon>Bacteria</taxon>
        <taxon>Pseudomonadati</taxon>
        <taxon>Bacteroidota</taxon>
        <taxon>Flavobacteriia</taxon>
        <taxon>Flavobacteriales</taxon>
        <taxon>Flavobacteriaceae</taxon>
        <taxon>Flavobacterium</taxon>
    </lineage>
</organism>
<dbReference type="SUPFAM" id="SSF48452">
    <property type="entry name" value="TPR-like"/>
    <property type="match status" value="1"/>
</dbReference>
<dbReference type="RefSeq" id="WP_111378662.1">
    <property type="nucleotide sequence ID" value="NZ_CP043612.1"/>
</dbReference>
<dbReference type="Proteomes" id="UP000319267">
    <property type="component" value="Unassembled WGS sequence"/>
</dbReference>
<sequence length="230" mass="26546">MRFKLKILFLCFAQICASQTVNINQLFIDGEKAYLESDFSLAKEIYTKITLDKPSNKDGWFNLGASKLKLGENENACEDFYQAYLLQDREAQKMIQENCPNFRNGLIMSLNDVEEKPKFLYGKKEYLLVVGNGLNPKYISLLNTRFKWSGIMSKYKGSISILFQINKLNKLDVKIFRISGNQKEAEIIKKEILSILDDLVVYVSAKSGGINVDLWDKWFLTFNFLMVPSR</sequence>
<proteinExistence type="predicted"/>
<dbReference type="InterPro" id="IPR011990">
    <property type="entry name" value="TPR-like_helical_dom_sf"/>
</dbReference>
<keyword evidence="2" id="KW-1185">Reference proteome</keyword>